<reference evidence="4 5" key="1">
    <citation type="submission" date="2020-02" db="EMBL/GenBank/DDBJ databases">
        <authorList>
            <person name="Li X.-J."/>
            <person name="Feng X.-M."/>
        </authorList>
    </citation>
    <scope>NUCLEOTIDE SEQUENCE [LARGE SCALE GENOMIC DNA]</scope>
    <source>
        <strain evidence="4 5">CGMCC 4.7225</strain>
    </source>
</reference>
<name>A0A6N9YHC3_9ACTN</name>
<keyword evidence="1" id="KW-0472">Membrane</keyword>
<feature type="domain" description="Alpha/beta-hydrolase N-terminal" evidence="3">
    <location>
        <begin position="62"/>
        <end position="274"/>
    </location>
</feature>
<keyword evidence="1" id="KW-0812">Transmembrane</keyword>
<feature type="transmembrane region" description="Helical" evidence="1">
    <location>
        <begin position="195"/>
        <end position="214"/>
    </location>
</feature>
<dbReference type="Pfam" id="PF15420">
    <property type="entry name" value="Abhydrolase_9_N"/>
    <property type="match status" value="1"/>
</dbReference>
<dbReference type="Proteomes" id="UP000469185">
    <property type="component" value="Unassembled WGS sequence"/>
</dbReference>
<dbReference type="InterPro" id="IPR027788">
    <property type="entry name" value="Alpha/beta-hydrolase_N_dom"/>
</dbReference>
<evidence type="ECO:0008006" key="6">
    <source>
        <dbReference type="Google" id="ProtNLM"/>
    </source>
</evidence>
<dbReference type="EMBL" id="JAAGOB010000002">
    <property type="protein sequence ID" value="NED94461.1"/>
    <property type="molecule type" value="Genomic_DNA"/>
</dbReference>
<comment type="caution">
    <text evidence="4">The sequence shown here is derived from an EMBL/GenBank/DDBJ whole genome shotgun (WGS) entry which is preliminary data.</text>
</comment>
<feature type="transmembrane region" description="Helical" evidence="1">
    <location>
        <begin position="36"/>
        <end position="63"/>
    </location>
</feature>
<keyword evidence="5" id="KW-1185">Reference proteome</keyword>
<protein>
    <recommendedName>
        <fullName evidence="6">Alpha/beta-hydrolase catalytic domain-containing protein</fullName>
    </recommendedName>
</protein>
<dbReference type="RefSeq" id="WP_163816291.1">
    <property type="nucleotide sequence ID" value="NZ_JAAGOB010000002.1"/>
</dbReference>
<dbReference type="Pfam" id="PF10081">
    <property type="entry name" value="Abhydrolase_9"/>
    <property type="match status" value="1"/>
</dbReference>
<dbReference type="SUPFAM" id="SSF53474">
    <property type="entry name" value="alpha/beta-Hydrolases"/>
    <property type="match status" value="1"/>
</dbReference>
<gene>
    <name evidence="4" type="ORF">G1H11_03945</name>
</gene>
<evidence type="ECO:0000256" key="1">
    <source>
        <dbReference type="SAM" id="Phobius"/>
    </source>
</evidence>
<organism evidence="4 5">
    <name type="scientific">Phytoactinopolyspora alkaliphila</name>
    <dbReference type="NCBI Taxonomy" id="1783498"/>
    <lineage>
        <taxon>Bacteria</taxon>
        <taxon>Bacillati</taxon>
        <taxon>Actinomycetota</taxon>
        <taxon>Actinomycetes</taxon>
        <taxon>Jiangellales</taxon>
        <taxon>Jiangellaceae</taxon>
        <taxon>Phytoactinopolyspora</taxon>
    </lineage>
</organism>
<sequence>MAGIPVMATLVDRATPLRRRLPAVQRRLSTVRKVPILGPLITWLRLDFAGGVVGTFFFCWSLTPSLLPRTWYYQALVTGVTATVGYAIGSLFGVLIRMVFRRVRRGRPLARQTVLIAWTVFGVAGTGVATWYLFGSARWQSDLRELMNVDSPRLVHYIYIILISFLIFIGFLAIGRLLRGASRRLGRFFARWVPIPVAVVTSALVVTGIAFWSWTGLFYPWLLGTANDAFAAINQETEAGESPPAVATHSGGPGSLVTWDSLGRKGREFIAGGPTADELEVFSGRPAMDPVRTYIGMDSAETPSGLASLAVRELERAGGFDRDILVVVTPTGTGWVDEGAADALEYLYNGNSAIVSIQYSYLPSWLSFLADHEQVDIAGQELFGAVHERWSRLPEDSRPKLVVYGESFGAVGSAAAFDGIGDLVGKVDGALWVGSPRWHPLREYVTENRDPGSPERLPRFQDGGTVRFWAGWQEPLDVDGWDEPRVLFLQHASDPVSFWSPELIWSQPDWMREPPGPDVLPNFNWYPFVTFWQITADMAVSALMPEGHAHNYGGELVDAWLKVMPPEHEWSEPELEELRDIVQSFDPFDESRRW</sequence>
<feature type="transmembrane region" description="Helical" evidence="1">
    <location>
        <begin position="75"/>
        <end position="100"/>
    </location>
</feature>
<dbReference type="InterPro" id="IPR027787">
    <property type="entry name" value="Alpha/beta-hydrolase_catalytic"/>
</dbReference>
<evidence type="ECO:0000259" key="3">
    <source>
        <dbReference type="Pfam" id="PF15420"/>
    </source>
</evidence>
<evidence type="ECO:0000259" key="2">
    <source>
        <dbReference type="Pfam" id="PF10081"/>
    </source>
</evidence>
<proteinExistence type="predicted"/>
<dbReference type="InterPro" id="IPR029058">
    <property type="entry name" value="AB_hydrolase_fold"/>
</dbReference>
<evidence type="ECO:0000313" key="5">
    <source>
        <dbReference type="Proteomes" id="UP000469185"/>
    </source>
</evidence>
<accession>A0A6N9YHC3</accession>
<evidence type="ECO:0000313" key="4">
    <source>
        <dbReference type="EMBL" id="NED94461.1"/>
    </source>
</evidence>
<feature type="domain" description="Alpha/beta-hydrolase catalytic" evidence="2">
    <location>
        <begin position="291"/>
        <end position="577"/>
    </location>
</feature>
<feature type="transmembrane region" description="Helical" evidence="1">
    <location>
        <begin position="154"/>
        <end position="174"/>
    </location>
</feature>
<dbReference type="AlphaFoldDB" id="A0A6N9YHC3"/>
<keyword evidence="1" id="KW-1133">Transmembrane helix</keyword>
<feature type="transmembrane region" description="Helical" evidence="1">
    <location>
        <begin position="112"/>
        <end position="134"/>
    </location>
</feature>